<dbReference type="Pfam" id="PF10391">
    <property type="entry name" value="DNA_pol_lambd_f"/>
    <property type="match status" value="1"/>
</dbReference>
<reference evidence="9" key="1">
    <citation type="submission" date="2025-08" db="UniProtKB">
        <authorList>
            <consortium name="RefSeq"/>
        </authorList>
    </citation>
    <scope>IDENTIFICATION</scope>
</reference>
<keyword evidence="8" id="KW-1185">Reference proteome</keyword>
<dbReference type="SUPFAM" id="SSF52113">
    <property type="entry name" value="BRCT domain"/>
    <property type="match status" value="1"/>
</dbReference>
<dbReference type="Pfam" id="PF14716">
    <property type="entry name" value="HHH_8"/>
    <property type="match status" value="1"/>
</dbReference>
<feature type="region of interest" description="Disordered" evidence="6">
    <location>
        <begin position="429"/>
        <end position="448"/>
    </location>
</feature>
<dbReference type="InterPro" id="IPR022312">
    <property type="entry name" value="DNA_pol_X"/>
</dbReference>
<evidence type="ECO:0000313" key="9">
    <source>
        <dbReference type="RefSeq" id="XP_025068576.1"/>
    </source>
</evidence>
<dbReference type="RefSeq" id="XP_025068576.1">
    <property type="nucleotide sequence ID" value="XM_025212791.1"/>
</dbReference>
<protein>
    <submittedName>
        <fullName evidence="9">DNA-directed DNA/RNA polymerase mu isoform X2</fullName>
    </submittedName>
</protein>
<dbReference type="PANTHER" id="PTHR11276">
    <property type="entry name" value="DNA POLYMERASE TYPE-X FAMILY MEMBER"/>
    <property type="match status" value="1"/>
</dbReference>
<dbReference type="InterPro" id="IPR002054">
    <property type="entry name" value="DNA-dir_DNA_pol_X"/>
</dbReference>
<evidence type="ECO:0000256" key="4">
    <source>
        <dbReference type="ARBA" id="ARBA00022842"/>
    </source>
</evidence>
<evidence type="ECO:0000256" key="1">
    <source>
        <dbReference type="ARBA" id="ARBA00001946"/>
    </source>
</evidence>
<dbReference type="InterPro" id="IPR018944">
    <property type="entry name" value="DNA_pol_lambd_fingers_domain"/>
</dbReference>
<evidence type="ECO:0000256" key="6">
    <source>
        <dbReference type="SAM" id="MobiDB-lite"/>
    </source>
</evidence>
<keyword evidence="5" id="KW-0539">Nucleus</keyword>
<sequence length="448" mass="48017">MALVPPKRRRKQVPVGAEGQAEVAGAPGGLVLCLVQRRMGASRCAFLTRLARARGFRVDGPRSAALTHVVAEQLTGDEAAAWLARERGGVGGPGPQPAMLDLSWLTESISAGQPVPVEPRHRLQVTVTVEPSLQVAPYACQRRTPLDHPHPALVMALETLAEAALFEGEEARGLAFTRAASVLRCLPRALRGTHELSGLPGIGGHSHRVLQEVLEDGVCAEVEAVKQSERYQTMKLFTQIFGVGVRTADRWYREGLRSLGDLQSHGTRLTREQQAEANPMAMTWTCCCRTLRRAVRWDCWALLLPGWRSRVSCCTSTASTAATPPQRSPLPAVGPWTALSAASPSCAWCCPQQAPGCGPGGLCAWTWLSFPTASCPLPCSVGLAPVTLSGSYGALPGISGRWCSTATGSTTCSRAPSYQQAQRRRSSSTWAWTTFPPPSAMPDLTPDK</sequence>
<proteinExistence type="predicted"/>
<dbReference type="PROSITE" id="PS50172">
    <property type="entry name" value="BRCT"/>
    <property type="match status" value="1"/>
</dbReference>
<comment type="cofactor">
    <cofactor evidence="1">
        <name>Mg(2+)</name>
        <dbReference type="ChEBI" id="CHEBI:18420"/>
    </cofactor>
</comment>
<dbReference type="SUPFAM" id="SSF81585">
    <property type="entry name" value="PsbU/PolX domain-like"/>
    <property type="match status" value="1"/>
</dbReference>
<dbReference type="GeneID" id="102374923"/>
<dbReference type="PANTHER" id="PTHR11276:SF24">
    <property type="entry name" value="DNA-DIRECTED DNA_RNA POLYMERASE MU"/>
    <property type="match status" value="1"/>
</dbReference>
<comment type="subcellular location">
    <subcellularLocation>
        <location evidence="2">Nucleus</location>
    </subcellularLocation>
</comment>
<name>A0A3Q0H935_ALLSI</name>
<gene>
    <name evidence="9" type="primary">POLM</name>
</gene>
<keyword evidence="4" id="KW-0460">Magnesium</keyword>
<dbReference type="SMART" id="SM00483">
    <property type="entry name" value="POLXc"/>
    <property type="match status" value="1"/>
</dbReference>
<dbReference type="GO" id="GO:0046872">
    <property type="term" value="F:metal ion binding"/>
    <property type="evidence" value="ECO:0007669"/>
    <property type="project" value="UniProtKB-KW"/>
</dbReference>
<dbReference type="GO" id="GO:0005634">
    <property type="term" value="C:nucleus"/>
    <property type="evidence" value="ECO:0007669"/>
    <property type="project" value="UniProtKB-SubCell"/>
</dbReference>
<dbReference type="Gene3D" id="3.40.50.10190">
    <property type="entry name" value="BRCT domain"/>
    <property type="match status" value="1"/>
</dbReference>
<organism evidence="8 9">
    <name type="scientific">Alligator sinensis</name>
    <name type="common">Chinese alligator</name>
    <dbReference type="NCBI Taxonomy" id="38654"/>
    <lineage>
        <taxon>Eukaryota</taxon>
        <taxon>Metazoa</taxon>
        <taxon>Chordata</taxon>
        <taxon>Craniata</taxon>
        <taxon>Vertebrata</taxon>
        <taxon>Euteleostomi</taxon>
        <taxon>Archelosauria</taxon>
        <taxon>Archosauria</taxon>
        <taxon>Crocodylia</taxon>
        <taxon>Alligatoridae</taxon>
        <taxon>Alligatorinae</taxon>
        <taxon>Alligator</taxon>
    </lineage>
</organism>
<dbReference type="Proteomes" id="UP000189705">
    <property type="component" value="Unplaced"/>
</dbReference>
<dbReference type="AlphaFoldDB" id="A0A3Q0H935"/>
<dbReference type="InterPro" id="IPR001726">
    <property type="entry name" value="TdT/Mu"/>
</dbReference>
<dbReference type="InterPro" id="IPR001357">
    <property type="entry name" value="BRCT_dom"/>
</dbReference>
<evidence type="ECO:0000256" key="2">
    <source>
        <dbReference type="ARBA" id="ARBA00004123"/>
    </source>
</evidence>
<evidence type="ECO:0000313" key="8">
    <source>
        <dbReference type="Proteomes" id="UP000189705"/>
    </source>
</evidence>
<dbReference type="InterPro" id="IPR010996">
    <property type="entry name" value="HHH_MUS81"/>
</dbReference>
<keyword evidence="3" id="KW-0479">Metal-binding</keyword>
<dbReference type="GO" id="GO:0003887">
    <property type="term" value="F:DNA-directed DNA polymerase activity"/>
    <property type="evidence" value="ECO:0007669"/>
    <property type="project" value="InterPro"/>
</dbReference>
<dbReference type="SUPFAM" id="SSF47802">
    <property type="entry name" value="DNA polymerase beta, N-terminal domain-like"/>
    <property type="match status" value="1"/>
</dbReference>
<dbReference type="GO" id="GO:0003677">
    <property type="term" value="F:DNA binding"/>
    <property type="evidence" value="ECO:0007669"/>
    <property type="project" value="InterPro"/>
</dbReference>
<dbReference type="GO" id="GO:0006303">
    <property type="term" value="P:double-strand break repair via nonhomologous end joining"/>
    <property type="evidence" value="ECO:0007669"/>
    <property type="project" value="TreeGrafter"/>
</dbReference>
<dbReference type="Gene3D" id="1.10.150.110">
    <property type="entry name" value="DNA polymerase beta, N-terminal domain-like"/>
    <property type="match status" value="1"/>
</dbReference>
<dbReference type="CTD" id="27434"/>
<evidence type="ECO:0000256" key="3">
    <source>
        <dbReference type="ARBA" id="ARBA00022723"/>
    </source>
</evidence>
<dbReference type="InterPro" id="IPR036420">
    <property type="entry name" value="BRCT_dom_sf"/>
</dbReference>
<feature type="domain" description="BRCT" evidence="7">
    <location>
        <begin position="29"/>
        <end position="122"/>
    </location>
</feature>
<dbReference type="Gene3D" id="1.10.150.20">
    <property type="entry name" value="5' to 3' exonuclease, C-terminal subdomain"/>
    <property type="match status" value="1"/>
</dbReference>
<accession>A0A3Q0H935</accession>
<evidence type="ECO:0000259" key="7">
    <source>
        <dbReference type="PROSITE" id="PS50172"/>
    </source>
</evidence>
<dbReference type="InterPro" id="IPR027421">
    <property type="entry name" value="DNA_pol_lamdba_lyase_dom_sf"/>
</dbReference>
<evidence type="ECO:0000256" key="5">
    <source>
        <dbReference type="ARBA" id="ARBA00023242"/>
    </source>
</evidence>
<dbReference type="FunFam" id="1.10.150.110:FF:000003">
    <property type="entry name" value="DNA polymerase mu"/>
    <property type="match status" value="1"/>
</dbReference>
<dbReference type="PRINTS" id="PR00871">
    <property type="entry name" value="DNAPOLXTDT"/>
</dbReference>